<dbReference type="EMBL" id="CP025299">
    <property type="protein sequence ID" value="AUG29560.1"/>
    <property type="molecule type" value="Genomic_DNA"/>
</dbReference>
<dbReference type="AlphaFoldDB" id="A0A2K9D7I5"/>
<dbReference type="KEGG" id="mhos:CXR34_08930"/>
<reference evidence="1 2" key="1">
    <citation type="submission" date="2017-12" db="EMBL/GenBank/DDBJ databases">
        <title>Isolation and characterization of estrogens degradatiion strain Microbacterium hominis SJTG1.</title>
        <authorList>
            <person name="Xiong W."/>
            <person name="Yin C."/>
            <person name="Zheng D."/>
            <person name="Liang R."/>
        </authorList>
    </citation>
    <scope>NUCLEOTIDE SEQUENCE [LARGE SCALE GENOMIC DNA]</scope>
    <source>
        <strain evidence="1 2">SJTG1</strain>
    </source>
</reference>
<sequence length="136" mass="14383">MVGMARAATPKVKPPRVIVHAPNVPEVVQAAQIALIAMKAAKVHTWAEFVDKPDSQLRALVSLTADQQGILEDNRHVLPYLQVTPLVTVAACGTCGRYGLVSSAAVPAKCGFTLRCDGAVAKASVQDYRPRPAKVG</sequence>
<proteinExistence type="predicted"/>
<gene>
    <name evidence="1" type="ORF">CXR34_08930</name>
</gene>
<evidence type="ECO:0000313" key="2">
    <source>
        <dbReference type="Proteomes" id="UP000233276"/>
    </source>
</evidence>
<accession>A0A2K9D7I5</accession>
<evidence type="ECO:0000313" key="1">
    <source>
        <dbReference type="EMBL" id="AUG29560.1"/>
    </source>
</evidence>
<organism evidence="1 2">
    <name type="scientific">Microbacterium hominis</name>
    <dbReference type="NCBI Taxonomy" id="162426"/>
    <lineage>
        <taxon>Bacteria</taxon>
        <taxon>Bacillati</taxon>
        <taxon>Actinomycetota</taxon>
        <taxon>Actinomycetes</taxon>
        <taxon>Micrococcales</taxon>
        <taxon>Microbacteriaceae</taxon>
        <taxon>Microbacterium</taxon>
    </lineage>
</organism>
<dbReference type="Proteomes" id="UP000233276">
    <property type="component" value="Chromosome"/>
</dbReference>
<protein>
    <submittedName>
        <fullName evidence="1">Uncharacterized protein</fullName>
    </submittedName>
</protein>
<name>A0A2K9D7I5_9MICO</name>